<dbReference type="OrthoDB" id="4031801at2759"/>
<reference evidence="3" key="1">
    <citation type="submission" date="2016-03" db="EMBL/GenBank/DDBJ databases">
        <authorList>
            <person name="Devillers H."/>
        </authorList>
    </citation>
    <scope>NUCLEOTIDE SEQUENCE [LARGE SCALE GENOMIC DNA]</scope>
</reference>
<keyword evidence="3" id="KW-1185">Reference proteome</keyword>
<evidence type="ECO:0000313" key="2">
    <source>
        <dbReference type="EMBL" id="SCU88392.1"/>
    </source>
</evidence>
<dbReference type="AlphaFoldDB" id="A0A1G4JE68"/>
<evidence type="ECO:0000256" key="1">
    <source>
        <dbReference type="SAM" id="MobiDB-lite"/>
    </source>
</evidence>
<gene>
    <name evidence="2" type="ORF">LADA_0E09868G</name>
</gene>
<feature type="region of interest" description="Disordered" evidence="1">
    <location>
        <begin position="111"/>
        <end position="130"/>
    </location>
</feature>
<evidence type="ECO:0000313" key="3">
    <source>
        <dbReference type="Proteomes" id="UP000190274"/>
    </source>
</evidence>
<sequence length="521" mass="58763">MSLLSVDQQQSAWKDLTQPFFGTSKELDQQSPEVLAYNSLFEDSEDRDTPELNIESSRKDPLLLGSCSQEEQVLHKFESNMYTASDSHQWSIDDILAECTPEKSSLWTGALSEEEKPVGDLSSSSFTSPSNYSKFHSGSDAAIGQEYGAAFNNDLSTAVHREAAHRYEFDDKVSPSSMLNNRGHSSYQKLETSANSGSLQSQAKLFVKPTKKPSTGKIQKQTAKKPRAKRSSKFNHSAKRASLEKLVAELQSKNESRSDGTMGFLIRKSISKELKIEGSCVVPTLRFGGTMFGQVLQYLDDQCVQFEPAGQFRTIWNYHRIEDGPTITLCLTPYDGVATCDGNNYQFSVISRLLPHDCFGNPQSANKKKANRIQDELDREKRADHGKMFRWRHLLTSFEYFKLVSFMLGTTYDYSLNDNQLGETRGSDGKVISPEKRHDMRTRSHAKIYFEGKAVKSAHELLNAETADRRKSFIVGTFGQIMGYTHMRPFGSDSSLSVMEFKYLEEALSKEINFQVFHAIE</sequence>
<proteinExistence type="predicted"/>
<organism evidence="2 3">
    <name type="scientific">Lachancea dasiensis</name>
    <dbReference type="NCBI Taxonomy" id="1072105"/>
    <lineage>
        <taxon>Eukaryota</taxon>
        <taxon>Fungi</taxon>
        <taxon>Dikarya</taxon>
        <taxon>Ascomycota</taxon>
        <taxon>Saccharomycotina</taxon>
        <taxon>Saccharomycetes</taxon>
        <taxon>Saccharomycetales</taxon>
        <taxon>Saccharomycetaceae</taxon>
        <taxon>Lachancea</taxon>
    </lineage>
</organism>
<accession>A0A1G4JE68</accession>
<feature type="compositionally biased region" description="Basic residues" evidence="1">
    <location>
        <begin position="222"/>
        <end position="237"/>
    </location>
</feature>
<feature type="region of interest" description="Disordered" evidence="1">
    <location>
        <begin position="207"/>
        <end position="237"/>
    </location>
</feature>
<protein>
    <submittedName>
        <fullName evidence="2">LADA_0E09868g1_1</fullName>
    </submittedName>
</protein>
<dbReference type="Proteomes" id="UP000190274">
    <property type="component" value="Chromosome E"/>
</dbReference>
<dbReference type="EMBL" id="LT598455">
    <property type="protein sequence ID" value="SCU88392.1"/>
    <property type="molecule type" value="Genomic_DNA"/>
</dbReference>
<name>A0A1G4JE68_9SACH</name>
<feature type="compositionally biased region" description="Polar residues" evidence="1">
    <location>
        <begin position="212"/>
        <end position="221"/>
    </location>
</feature>